<name>A0A967B190_9MICO</name>
<dbReference type="AlphaFoldDB" id="A0A967B190"/>
<accession>A0A967B190</accession>
<dbReference type="EMBL" id="JAAOIV010000007">
    <property type="protein sequence ID" value="NHN56154.1"/>
    <property type="molecule type" value="Genomic_DNA"/>
</dbReference>
<evidence type="ECO:0000313" key="2">
    <source>
        <dbReference type="EMBL" id="NHN56154.1"/>
    </source>
</evidence>
<gene>
    <name evidence="2" type="ORF">G9U51_10230</name>
</gene>
<dbReference type="SMART" id="SM00530">
    <property type="entry name" value="HTH_XRE"/>
    <property type="match status" value="1"/>
</dbReference>
<protein>
    <submittedName>
        <fullName evidence="2">Helix-turn-helix domain-containing protein</fullName>
    </submittedName>
</protein>
<dbReference type="Pfam" id="PF13560">
    <property type="entry name" value="HTH_31"/>
    <property type="match status" value="1"/>
</dbReference>
<dbReference type="GO" id="GO:0003677">
    <property type="term" value="F:DNA binding"/>
    <property type="evidence" value="ECO:0007669"/>
    <property type="project" value="InterPro"/>
</dbReference>
<sequence>MSTTAPAIATDPDQARRAELGSFLRSRRERLTPEQLGLPPTGRRRTPGLRREEVAQLANVSTTWYTWLEQGRDISVSAQVVLSLARALRLSPVERQYLSTLTHTPVQQQKTQCTAVSPVVQAMLDQLSPWPAFVQDLRGDILAYNLTYGHLLCDLDALPAEDRNCVWLAFTNEEWRVGLGDRVTEVRSYLVSAQRTRMAHTPNDRTSQDLVRRLQSVSEEFTRLWARHDVTNTADHPRKTFINPIVGELRFDVADLWLGPREGTRLLNYQPADQRTADRVRQLHDHLSA</sequence>
<organism evidence="2 3">
    <name type="scientific">Metallococcus carri</name>
    <dbReference type="NCBI Taxonomy" id="1656884"/>
    <lineage>
        <taxon>Bacteria</taxon>
        <taxon>Bacillati</taxon>
        <taxon>Actinomycetota</taxon>
        <taxon>Actinomycetes</taxon>
        <taxon>Micrococcales</taxon>
        <taxon>Dermacoccaceae</taxon>
        <taxon>Metallococcus</taxon>
    </lineage>
</organism>
<proteinExistence type="predicted"/>
<evidence type="ECO:0000259" key="1">
    <source>
        <dbReference type="SMART" id="SM00530"/>
    </source>
</evidence>
<dbReference type="Proteomes" id="UP000744769">
    <property type="component" value="Unassembled WGS sequence"/>
</dbReference>
<dbReference type="InterPro" id="IPR010982">
    <property type="entry name" value="Lambda_DNA-bd_dom_sf"/>
</dbReference>
<dbReference type="RefSeq" id="WP_166196656.1">
    <property type="nucleotide sequence ID" value="NZ_JAAOIV010000007.1"/>
</dbReference>
<keyword evidence="3" id="KW-1185">Reference proteome</keyword>
<dbReference type="InterPro" id="IPR001387">
    <property type="entry name" value="Cro/C1-type_HTH"/>
</dbReference>
<dbReference type="Gene3D" id="1.10.260.40">
    <property type="entry name" value="lambda repressor-like DNA-binding domains"/>
    <property type="match status" value="1"/>
</dbReference>
<evidence type="ECO:0000313" key="3">
    <source>
        <dbReference type="Proteomes" id="UP000744769"/>
    </source>
</evidence>
<dbReference type="InterPro" id="IPR041413">
    <property type="entry name" value="MLTR_LBD"/>
</dbReference>
<feature type="domain" description="HTH cro/C1-type" evidence="1">
    <location>
        <begin position="23"/>
        <end position="95"/>
    </location>
</feature>
<dbReference type="CDD" id="cd00093">
    <property type="entry name" value="HTH_XRE"/>
    <property type="match status" value="1"/>
</dbReference>
<dbReference type="PANTHER" id="PTHR35010">
    <property type="entry name" value="BLL4672 PROTEIN-RELATED"/>
    <property type="match status" value="1"/>
</dbReference>
<dbReference type="Pfam" id="PF17765">
    <property type="entry name" value="MLTR_LBD"/>
    <property type="match status" value="1"/>
</dbReference>
<dbReference type="Gene3D" id="3.30.450.180">
    <property type="match status" value="1"/>
</dbReference>
<dbReference type="PANTHER" id="PTHR35010:SF2">
    <property type="entry name" value="BLL4672 PROTEIN"/>
    <property type="match status" value="1"/>
</dbReference>
<reference evidence="2" key="1">
    <citation type="submission" date="2020-03" db="EMBL/GenBank/DDBJ databases">
        <title>Draft sequencing of Calidifontibacter sp. DB0510.</title>
        <authorList>
            <person name="Kim D.-U."/>
        </authorList>
    </citation>
    <scope>NUCLEOTIDE SEQUENCE</scope>
    <source>
        <strain evidence="2">DB0510</strain>
    </source>
</reference>
<comment type="caution">
    <text evidence="2">The sequence shown here is derived from an EMBL/GenBank/DDBJ whole genome shotgun (WGS) entry which is preliminary data.</text>
</comment>
<dbReference type="SUPFAM" id="SSF47413">
    <property type="entry name" value="lambda repressor-like DNA-binding domains"/>
    <property type="match status" value="1"/>
</dbReference>